<protein>
    <submittedName>
        <fullName evidence="1">Uncharacterized protein</fullName>
    </submittedName>
</protein>
<accession>A0A2P2LCV6</accession>
<dbReference type="AlphaFoldDB" id="A0A2P2LCV6"/>
<proteinExistence type="predicted"/>
<organism evidence="1">
    <name type="scientific">Rhizophora mucronata</name>
    <name type="common">Asiatic mangrove</name>
    <dbReference type="NCBI Taxonomy" id="61149"/>
    <lineage>
        <taxon>Eukaryota</taxon>
        <taxon>Viridiplantae</taxon>
        <taxon>Streptophyta</taxon>
        <taxon>Embryophyta</taxon>
        <taxon>Tracheophyta</taxon>
        <taxon>Spermatophyta</taxon>
        <taxon>Magnoliopsida</taxon>
        <taxon>eudicotyledons</taxon>
        <taxon>Gunneridae</taxon>
        <taxon>Pentapetalae</taxon>
        <taxon>rosids</taxon>
        <taxon>fabids</taxon>
        <taxon>Malpighiales</taxon>
        <taxon>Rhizophoraceae</taxon>
        <taxon>Rhizophora</taxon>
    </lineage>
</organism>
<sequence>MNIKEEYEYETIRKLRVKATSCIQKIRHIVNVTYSTCKCDLLVYFLVMDICYS</sequence>
<name>A0A2P2LCV6_RHIMU</name>
<evidence type="ECO:0000313" key="1">
    <source>
        <dbReference type="EMBL" id="MBX15812.1"/>
    </source>
</evidence>
<reference evidence="1" key="1">
    <citation type="submission" date="2018-02" db="EMBL/GenBank/DDBJ databases">
        <title>Rhizophora mucronata_Transcriptome.</title>
        <authorList>
            <person name="Meera S.P."/>
            <person name="Sreeshan A."/>
            <person name="Augustine A."/>
        </authorList>
    </citation>
    <scope>NUCLEOTIDE SEQUENCE</scope>
    <source>
        <tissue evidence="1">Leaf</tissue>
    </source>
</reference>
<dbReference type="EMBL" id="GGEC01035328">
    <property type="protein sequence ID" value="MBX15812.1"/>
    <property type="molecule type" value="Transcribed_RNA"/>
</dbReference>